<proteinExistence type="predicted"/>
<gene>
    <name evidence="4" type="ORF">LCGC14_2728210</name>
</gene>
<keyword evidence="3" id="KW-1133">Transmembrane helix</keyword>
<feature type="coiled-coil region" evidence="1">
    <location>
        <begin position="33"/>
        <end position="89"/>
    </location>
</feature>
<sequence>MFTGGLNPIGIAVLALAAIGGFWAGSSLKQAAWDRAENKALVLQQELDQQSEDERKALNKQVLGLQIDLEQAERNTERMSDEIQDAINRAAVVTTFSPAVPKDCPAVRCNIVDAAKHYRLFNDAINNTLEEVSPTGSTRLGNASLPRAVPASGVDGA</sequence>
<feature type="region of interest" description="Disordered" evidence="2">
    <location>
        <begin position="133"/>
        <end position="157"/>
    </location>
</feature>
<reference evidence="4" key="1">
    <citation type="journal article" date="2015" name="Nature">
        <title>Complex archaea that bridge the gap between prokaryotes and eukaryotes.</title>
        <authorList>
            <person name="Spang A."/>
            <person name="Saw J.H."/>
            <person name="Jorgensen S.L."/>
            <person name="Zaremba-Niedzwiedzka K."/>
            <person name="Martijn J."/>
            <person name="Lind A.E."/>
            <person name="van Eijk R."/>
            <person name="Schleper C."/>
            <person name="Guy L."/>
            <person name="Ettema T.J."/>
        </authorList>
    </citation>
    <scope>NUCLEOTIDE SEQUENCE</scope>
</reference>
<feature type="transmembrane region" description="Helical" evidence="3">
    <location>
        <begin position="6"/>
        <end position="25"/>
    </location>
</feature>
<evidence type="ECO:0000256" key="2">
    <source>
        <dbReference type="SAM" id="MobiDB-lite"/>
    </source>
</evidence>
<keyword evidence="3" id="KW-0812">Transmembrane</keyword>
<keyword evidence="3" id="KW-0472">Membrane</keyword>
<feature type="non-terminal residue" evidence="4">
    <location>
        <position position="157"/>
    </location>
</feature>
<keyword evidence="1" id="KW-0175">Coiled coil</keyword>
<accession>A0A0F9BH52</accession>
<dbReference type="AlphaFoldDB" id="A0A0F9BH52"/>
<protein>
    <submittedName>
        <fullName evidence="4">Uncharacterized protein</fullName>
    </submittedName>
</protein>
<dbReference type="EMBL" id="LAZR01049318">
    <property type="protein sequence ID" value="KKK89924.1"/>
    <property type="molecule type" value="Genomic_DNA"/>
</dbReference>
<evidence type="ECO:0000313" key="4">
    <source>
        <dbReference type="EMBL" id="KKK89924.1"/>
    </source>
</evidence>
<organism evidence="4">
    <name type="scientific">marine sediment metagenome</name>
    <dbReference type="NCBI Taxonomy" id="412755"/>
    <lineage>
        <taxon>unclassified sequences</taxon>
        <taxon>metagenomes</taxon>
        <taxon>ecological metagenomes</taxon>
    </lineage>
</organism>
<evidence type="ECO:0000256" key="1">
    <source>
        <dbReference type="SAM" id="Coils"/>
    </source>
</evidence>
<name>A0A0F9BH52_9ZZZZ</name>
<evidence type="ECO:0000256" key="3">
    <source>
        <dbReference type="SAM" id="Phobius"/>
    </source>
</evidence>
<comment type="caution">
    <text evidence="4">The sequence shown here is derived from an EMBL/GenBank/DDBJ whole genome shotgun (WGS) entry which is preliminary data.</text>
</comment>